<reference evidence="2" key="1">
    <citation type="submission" date="2023-10" db="EMBL/GenBank/DDBJ databases">
        <authorList>
            <person name="Chen Y."/>
            <person name="Shah S."/>
            <person name="Dougan E. K."/>
            <person name="Thang M."/>
            <person name="Chan C."/>
        </authorList>
    </citation>
    <scope>NUCLEOTIDE SEQUENCE [LARGE SCALE GENOMIC DNA]</scope>
</reference>
<proteinExistence type="predicted"/>
<accession>A0ABN9V9S9</accession>
<dbReference type="Proteomes" id="UP001189429">
    <property type="component" value="Unassembled WGS sequence"/>
</dbReference>
<protein>
    <recommendedName>
        <fullName evidence="4">Transmembrane protein</fullName>
    </recommendedName>
</protein>
<evidence type="ECO:0000256" key="1">
    <source>
        <dbReference type="SAM" id="Phobius"/>
    </source>
</evidence>
<name>A0ABN9V9S9_9DINO</name>
<dbReference type="EMBL" id="CAUYUJ010016877">
    <property type="protein sequence ID" value="CAK0869720.1"/>
    <property type="molecule type" value="Genomic_DNA"/>
</dbReference>
<feature type="transmembrane region" description="Helical" evidence="1">
    <location>
        <begin position="113"/>
        <end position="131"/>
    </location>
</feature>
<keyword evidence="1" id="KW-0812">Transmembrane</keyword>
<keyword evidence="3" id="KW-1185">Reference proteome</keyword>
<comment type="caution">
    <text evidence="2">The sequence shown here is derived from an EMBL/GenBank/DDBJ whole genome shotgun (WGS) entry which is preliminary data.</text>
</comment>
<feature type="transmembrane region" description="Helical" evidence="1">
    <location>
        <begin position="50"/>
        <end position="69"/>
    </location>
</feature>
<keyword evidence="1" id="KW-1133">Transmembrane helix</keyword>
<feature type="transmembrane region" description="Helical" evidence="1">
    <location>
        <begin position="89"/>
        <end position="107"/>
    </location>
</feature>
<keyword evidence="1" id="KW-0472">Membrane</keyword>
<evidence type="ECO:0008006" key="4">
    <source>
        <dbReference type="Google" id="ProtNLM"/>
    </source>
</evidence>
<evidence type="ECO:0000313" key="2">
    <source>
        <dbReference type="EMBL" id="CAK0869720.1"/>
    </source>
</evidence>
<organism evidence="2 3">
    <name type="scientific">Prorocentrum cordatum</name>
    <dbReference type="NCBI Taxonomy" id="2364126"/>
    <lineage>
        <taxon>Eukaryota</taxon>
        <taxon>Sar</taxon>
        <taxon>Alveolata</taxon>
        <taxon>Dinophyceae</taxon>
        <taxon>Prorocentrales</taxon>
        <taxon>Prorocentraceae</taxon>
        <taxon>Prorocentrum</taxon>
    </lineage>
</organism>
<sequence length="157" mass="18491">MWRFLCLSFVWGPIFVRDLIFMWGLIFVSSPIFVRSVSFVWSLIFVRASVWSMIAVWSLIFMLLVRGVLVECSSSSAYLRNLFFERGQIFVWSLLSVSMQVFVWGLIVAWSLLFVWGAILARVSVWSLVFARSRRPRPRVKGGERLELRREKKHRHS</sequence>
<gene>
    <name evidence="2" type="ORF">PCOR1329_LOCUS55979</name>
</gene>
<evidence type="ECO:0000313" key="3">
    <source>
        <dbReference type="Proteomes" id="UP001189429"/>
    </source>
</evidence>